<reference evidence="1" key="1">
    <citation type="submission" date="2023-10" db="EMBL/GenBank/DDBJ databases">
        <authorList>
            <person name="Rodriguez Cubillos JULIANA M."/>
            <person name="De Vega J."/>
        </authorList>
    </citation>
    <scope>NUCLEOTIDE SEQUENCE</scope>
</reference>
<dbReference type="EMBL" id="CASHSV030000409">
    <property type="protein sequence ID" value="CAJ2664392.1"/>
    <property type="molecule type" value="Genomic_DNA"/>
</dbReference>
<gene>
    <name evidence="1" type="ORF">MILVUS5_LOCUS29614</name>
</gene>
<evidence type="ECO:0000313" key="1">
    <source>
        <dbReference type="EMBL" id="CAJ2664392.1"/>
    </source>
</evidence>
<sequence length="352" mass="38428">MSYSIGTPPFKVYSVIDTGSDFVWLQCMPCNICYNQTSPIFDPSKSSSYKKISCSSRTCKSVENISCSHDDDACEYTSSYGDGSKSHGDLSMETLTLDFTSGSSVSFPNILIGCGHTNNMLYQSGHSSGIIGFGPGPMSLINQLGSLIGGKFSYCLNGVFDKQSNLSSKLNFGDAAIVSGDNVVSTPIVRHTSDQLEYYLTLEAFSVGNKRIKFEGFIREGTNISTQTIVIDSGTTVTFLPHKFYTTLESVVAKAVKLERVQDPTDSFNLCYNTTSKQSNFPVIIAHFRGADVKLDSKGTFLAIGEGIECLTFRPSYTNNALFGNLAQKNFLVGYDLKNNIISFKPTDCTKY</sequence>
<evidence type="ECO:0000313" key="2">
    <source>
        <dbReference type="Proteomes" id="UP001177021"/>
    </source>
</evidence>
<comment type="caution">
    <text evidence="1">The sequence shown here is derived from an EMBL/GenBank/DDBJ whole genome shotgun (WGS) entry which is preliminary data.</text>
</comment>
<organism evidence="1 2">
    <name type="scientific">Trifolium pratense</name>
    <name type="common">Red clover</name>
    <dbReference type="NCBI Taxonomy" id="57577"/>
    <lineage>
        <taxon>Eukaryota</taxon>
        <taxon>Viridiplantae</taxon>
        <taxon>Streptophyta</taxon>
        <taxon>Embryophyta</taxon>
        <taxon>Tracheophyta</taxon>
        <taxon>Spermatophyta</taxon>
        <taxon>Magnoliopsida</taxon>
        <taxon>eudicotyledons</taxon>
        <taxon>Gunneridae</taxon>
        <taxon>Pentapetalae</taxon>
        <taxon>rosids</taxon>
        <taxon>fabids</taxon>
        <taxon>Fabales</taxon>
        <taxon>Fabaceae</taxon>
        <taxon>Papilionoideae</taxon>
        <taxon>50 kb inversion clade</taxon>
        <taxon>NPAAA clade</taxon>
        <taxon>Hologalegina</taxon>
        <taxon>IRL clade</taxon>
        <taxon>Trifolieae</taxon>
        <taxon>Trifolium</taxon>
    </lineage>
</organism>
<name>A0ACB0L743_TRIPR</name>
<protein>
    <submittedName>
        <fullName evidence="1">Uncharacterized protein</fullName>
    </submittedName>
</protein>
<proteinExistence type="predicted"/>
<accession>A0ACB0L743</accession>
<keyword evidence="2" id="KW-1185">Reference proteome</keyword>
<dbReference type="Proteomes" id="UP001177021">
    <property type="component" value="Unassembled WGS sequence"/>
</dbReference>